<organism evidence="3 4">
    <name type="scientific">Candidatus Pullichristensenella excrementigallinarum</name>
    <dbReference type="NCBI Taxonomy" id="2840907"/>
    <lineage>
        <taxon>Bacteria</taxon>
        <taxon>Bacillati</taxon>
        <taxon>Bacillota</taxon>
        <taxon>Clostridia</taxon>
        <taxon>Candidatus Pullichristensenella</taxon>
    </lineage>
</organism>
<evidence type="ECO:0000313" key="4">
    <source>
        <dbReference type="Proteomes" id="UP000824072"/>
    </source>
</evidence>
<protein>
    <submittedName>
        <fullName evidence="3">DnaD domain protein</fullName>
    </submittedName>
</protein>
<dbReference type="Gene3D" id="1.10.10.630">
    <property type="entry name" value="DnaD domain-like"/>
    <property type="match status" value="3"/>
</dbReference>
<sequence length="475" mass="54906">MPFCSFDRESAMYDVTPIENMFLLEYLPMAPEDYLRVYLYARMLCQYPQLAQGQEDLARALKIDEETVAEAFRYWERQGLVKRLSDKPPSYAFLPMRAMSAPEPMERQYYEFRDFNAALQALFGSNLIHGEIKIANDWVLVMGYEKDAAVRLVEYGLKNLKYSRTNVRGTLKKLDQIALEWAERGVKSLEDVERMIAWEDGSYQAADAVLKQFSQRRRPTKDELRLADKWVHEWGCSKEELLAACAETVKAMKPSFAYLDKVLESARNRSGEHFEALKDVLSQLGSKALPTPATLKSYEEYLARGFEKRTIELAAACQNLKDKHQFADLDRILQQWEGLGLFRADEAEAYVQRQRRLSGEVVEILKLAGSERRPRLEDNEMLEGWKTRFSEEMIRLAAQMSREKGRPMAAIDRQLLEWEKAGISTPEAARAYVPSKGATRGDNPALRYEQRVYTEEESEKDFYFDVLKEYGGGQK</sequence>
<comment type="similarity">
    <text evidence="1">Belongs to the DnaB/DnaD family.</text>
</comment>
<evidence type="ECO:0000313" key="3">
    <source>
        <dbReference type="EMBL" id="HIU34519.1"/>
    </source>
</evidence>
<reference evidence="3" key="2">
    <citation type="journal article" date="2021" name="PeerJ">
        <title>Extensive microbial diversity within the chicken gut microbiome revealed by metagenomics and culture.</title>
        <authorList>
            <person name="Gilroy R."/>
            <person name="Ravi A."/>
            <person name="Getino M."/>
            <person name="Pursley I."/>
            <person name="Horton D.L."/>
            <person name="Alikhan N.F."/>
            <person name="Baker D."/>
            <person name="Gharbi K."/>
            <person name="Hall N."/>
            <person name="Watson M."/>
            <person name="Adriaenssens E.M."/>
            <person name="Foster-Nyarko E."/>
            <person name="Jarju S."/>
            <person name="Secka A."/>
            <person name="Antonio M."/>
            <person name="Oren A."/>
            <person name="Chaudhuri R.R."/>
            <person name="La Ragione R."/>
            <person name="Hildebrand F."/>
            <person name="Pallen M.J."/>
        </authorList>
    </citation>
    <scope>NUCLEOTIDE SEQUENCE</scope>
    <source>
        <strain evidence="3">ChiHcec3-11533</strain>
    </source>
</reference>
<dbReference type="EMBL" id="DVMU01000184">
    <property type="protein sequence ID" value="HIU34519.1"/>
    <property type="molecule type" value="Genomic_DNA"/>
</dbReference>
<dbReference type="Pfam" id="PF07261">
    <property type="entry name" value="DnaB_2"/>
    <property type="match status" value="2"/>
</dbReference>
<dbReference type="Proteomes" id="UP000824072">
    <property type="component" value="Unassembled WGS sequence"/>
</dbReference>
<evidence type="ECO:0000256" key="1">
    <source>
        <dbReference type="ARBA" id="ARBA00093462"/>
    </source>
</evidence>
<dbReference type="InterPro" id="IPR034829">
    <property type="entry name" value="DnaD-like_sf"/>
</dbReference>
<reference evidence="3" key="1">
    <citation type="submission" date="2020-10" db="EMBL/GenBank/DDBJ databases">
        <authorList>
            <person name="Gilroy R."/>
        </authorList>
    </citation>
    <scope>NUCLEOTIDE SEQUENCE</scope>
    <source>
        <strain evidence="3">ChiHcec3-11533</strain>
    </source>
</reference>
<dbReference type="InterPro" id="IPR006343">
    <property type="entry name" value="DnaB/C_C"/>
</dbReference>
<feature type="domain" description="DnaB/C C-terminal" evidence="2">
    <location>
        <begin position="380"/>
        <end position="432"/>
    </location>
</feature>
<comment type="caution">
    <text evidence="3">The sequence shown here is derived from an EMBL/GenBank/DDBJ whole genome shotgun (WGS) entry which is preliminary data.</text>
</comment>
<accession>A0A9D1IEI5</accession>
<dbReference type="AlphaFoldDB" id="A0A9D1IEI5"/>
<feature type="domain" description="DnaB/C C-terminal" evidence="2">
    <location>
        <begin position="119"/>
        <end position="194"/>
    </location>
</feature>
<gene>
    <name evidence="3" type="ORF">IAB02_08150</name>
</gene>
<evidence type="ECO:0000259" key="2">
    <source>
        <dbReference type="Pfam" id="PF07261"/>
    </source>
</evidence>
<name>A0A9D1IEI5_9FIRM</name>
<proteinExistence type="inferred from homology"/>